<reference evidence="1 2" key="1">
    <citation type="submission" date="2020-11" db="EMBL/GenBank/DDBJ databases">
        <title>Fusibacter basophilias sp. nov.</title>
        <authorList>
            <person name="Qiu D."/>
        </authorList>
    </citation>
    <scope>NUCLEOTIDE SEQUENCE [LARGE SCALE GENOMIC DNA]</scope>
    <source>
        <strain evidence="1 2">Q10-2</strain>
    </source>
</reference>
<sequence>MKKYTLYKFIEELLISDSVYNMLDDHLRDHSQFREALLLRGNHIPISIYTLNEAYSIQYSEVKGE</sequence>
<name>A0ABR9ZTH6_9FIRM</name>
<gene>
    <name evidence="1" type="ORF">ISU02_07045</name>
</gene>
<evidence type="ECO:0000313" key="1">
    <source>
        <dbReference type="EMBL" id="MBF4692869.1"/>
    </source>
</evidence>
<accession>A0ABR9ZTH6</accession>
<protein>
    <submittedName>
        <fullName evidence="1">Uncharacterized protein</fullName>
    </submittedName>
</protein>
<comment type="caution">
    <text evidence="1">The sequence shown here is derived from an EMBL/GenBank/DDBJ whole genome shotgun (WGS) entry which is preliminary data.</text>
</comment>
<dbReference type="Proteomes" id="UP000614200">
    <property type="component" value="Unassembled WGS sequence"/>
</dbReference>
<proteinExistence type="predicted"/>
<organism evidence="1 2">
    <name type="scientific">Fusibacter ferrireducens</name>
    <dbReference type="NCBI Taxonomy" id="2785058"/>
    <lineage>
        <taxon>Bacteria</taxon>
        <taxon>Bacillati</taxon>
        <taxon>Bacillota</taxon>
        <taxon>Clostridia</taxon>
        <taxon>Eubacteriales</taxon>
        <taxon>Eubacteriales Family XII. Incertae Sedis</taxon>
        <taxon>Fusibacter</taxon>
    </lineage>
</organism>
<keyword evidence="2" id="KW-1185">Reference proteome</keyword>
<evidence type="ECO:0000313" key="2">
    <source>
        <dbReference type="Proteomes" id="UP000614200"/>
    </source>
</evidence>
<dbReference type="RefSeq" id="WP_194701115.1">
    <property type="nucleotide sequence ID" value="NZ_JADKNH010000004.1"/>
</dbReference>
<dbReference type="EMBL" id="JADKNH010000004">
    <property type="protein sequence ID" value="MBF4692869.1"/>
    <property type="molecule type" value="Genomic_DNA"/>
</dbReference>